<dbReference type="Gene3D" id="1.25.40.10">
    <property type="entry name" value="Tetratricopeptide repeat domain"/>
    <property type="match status" value="3"/>
</dbReference>
<name>A0A163HHK6_DIDRA</name>
<reference evidence="2 3" key="1">
    <citation type="journal article" date="2016" name="Sci. Rep.">
        <title>Draft genome sequencing and secretome analysis of fungal phytopathogen Ascochyta rabiei provides insight into the necrotrophic effector repertoire.</title>
        <authorList>
            <person name="Verma S."/>
            <person name="Gazara R.K."/>
            <person name="Nizam S."/>
            <person name="Parween S."/>
            <person name="Chattopadhyay D."/>
            <person name="Verma P.K."/>
        </authorList>
    </citation>
    <scope>NUCLEOTIDE SEQUENCE [LARGE SCALE GENOMIC DNA]</scope>
    <source>
        <strain evidence="2 3">ArDII</strain>
    </source>
</reference>
<accession>A0A163HHK6</accession>
<evidence type="ECO:0000313" key="3">
    <source>
        <dbReference type="Proteomes" id="UP000076837"/>
    </source>
</evidence>
<dbReference type="STRING" id="5454.A0A163HHK6"/>
<dbReference type="InterPro" id="IPR011990">
    <property type="entry name" value="TPR-like_helical_dom_sf"/>
</dbReference>
<dbReference type="Proteomes" id="UP000076837">
    <property type="component" value="Unassembled WGS sequence"/>
</dbReference>
<proteinExistence type="predicted"/>
<evidence type="ECO:0000256" key="1">
    <source>
        <dbReference type="ARBA" id="ARBA00022737"/>
    </source>
</evidence>
<dbReference type="EMBL" id="JYNV01000129">
    <property type="protein sequence ID" value="KZM25292.1"/>
    <property type="molecule type" value="Genomic_DNA"/>
</dbReference>
<gene>
    <name evidence="2" type="ORF">ST47_g3513</name>
</gene>
<dbReference type="OrthoDB" id="185373at2759"/>
<dbReference type="PANTHER" id="PTHR47942">
    <property type="entry name" value="TETRATRICOPEPTIDE REPEAT (TPR)-LIKE SUPERFAMILY PROTEIN-RELATED"/>
    <property type="match status" value="1"/>
</dbReference>
<evidence type="ECO:0000313" key="2">
    <source>
        <dbReference type="EMBL" id="KZM25292.1"/>
    </source>
</evidence>
<comment type="caution">
    <text evidence="2">The sequence shown here is derived from an EMBL/GenBank/DDBJ whole genome shotgun (WGS) entry which is preliminary data.</text>
</comment>
<dbReference type="PANTHER" id="PTHR47942:SF63">
    <property type="entry name" value="PENTATRICOPEPTIDE REPEAT-CONTAINING PROTEIN"/>
    <property type="match status" value="1"/>
</dbReference>
<sequence>MPSHLTRVVFRSIIANEPLLYRGCRHRALRPCAMTHHAARALPQSHRRTFFGGLFKSERKIKKMDMPTGLETMSELSHAQQTSARPPAPKDIAEALKSFFTSKKGAFEDFHVGLAHNAFKYLLENPKEGGDQWFTKRELSALIDELVHFRRRPETGGKPHVQFGSALIDQITKMEDSEMATGAAEATSKGAKISKEDEYDCFIRPKFVHLLALYGATSQAREIAIQFYNDYSTIPEIKKKSRRYVWNQVLAGAARENNTDEMAKTTELFNKSSVPLTDITQSVLVSFFSRKQQLDMAKFWYAQPIVTESGKATNIRSATYTALLIGCALGGDLTFGQEVVSGLTKGKVPDKKGWDAIFLWSAAIGKGVDEVERMMNVMVRRTEEAQSNGSGVHAQYPDVDTINLLVEFAMSKSDPYSAERYIALGEKRGIMPNEHTYTMQMQYRLSVKDIDGARAAYYNLQGDFKGSEASVAAINELIQVLCESKQHHYDDIMAIVDDLHERKANFAPETVAKLCLLHLRRVEIHDAMDLLQVHAHQYSPAQRAVISKTLCAFILDGETSTADAWDAYQILRKTFPETSRDDRIKLMNEFFARKRSDMSCHVYFHMRNHTAESHQANRDVYIAAFTGFARCTDAESLELVNNQLKLDFRVEMDTKLRNALMFAHAACGNNKKALEFWRTICESKEGPSYNSIAIAFRSCEGMPWGDQHAKSIWARLKEQDVEIDKKIFTAYLSAIARNFLHDEALALVETVEEEFGYAPDFYILSNWYNMTTNIEKQGKVEAWIKERYPSVWEEMEALGHWVTMDGFGYKQYNINRDLDP</sequence>
<organism evidence="2 3">
    <name type="scientific">Didymella rabiei</name>
    <name type="common">Chickpea ascochyta blight fungus</name>
    <name type="synonym">Mycosphaerella rabiei</name>
    <dbReference type="NCBI Taxonomy" id="5454"/>
    <lineage>
        <taxon>Eukaryota</taxon>
        <taxon>Fungi</taxon>
        <taxon>Dikarya</taxon>
        <taxon>Ascomycota</taxon>
        <taxon>Pezizomycotina</taxon>
        <taxon>Dothideomycetes</taxon>
        <taxon>Pleosporomycetidae</taxon>
        <taxon>Pleosporales</taxon>
        <taxon>Pleosporineae</taxon>
        <taxon>Didymellaceae</taxon>
        <taxon>Ascochyta</taxon>
    </lineage>
</organism>
<keyword evidence="3" id="KW-1185">Reference proteome</keyword>
<keyword evidence="1" id="KW-0677">Repeat</keyword>
<dbReference type="InterPro" id="IPR051222">
    <property type="entry name" value="PPR/CCM1_RNA-binding"/>
</dbReference>
<protein>
    <submittedName>
        <fullName evidence="2">Uncharacterized protein</fullName>
    </submittedName>
</protein>
<dbReference type="AlphaFoldDB" id="A0A163HHK6"/>